<organism evidence="4 5">
    <name type="scientific">Dorcoceras hygrometricum</name>
    <dbReference type="NCBI Taxonomy" id="472368"/>
    <lineage>
        <taxon>Eukaryota</taxon>
        <taxon>Viridiplantae</taxon>
        <taxon>Streptophyta</taxon>
        <taxon>Embryophyta</taxon>
        <taxon>Tracheophyta</taxon>
        <taxon>Spermatophyta</taxon>
        <taxon>Magnoliopsida</taxon>
        <taxon>eudicotyledons</taxon>
        <taxon>Gunneridae</taxon>
        <taxon>Pentapetalae</taxon>
        <taxon>asterids</taxon>
        <taxon>lamiids</taxon>
        <taxon>Lamiales</taxon>
        <taxon>Gesneriaceae</taxon>
        <taxon>Didymocarpoideae</taxon>
        <taxon>Trichosporeae</taxon>
        <taxon>Loxocarpinae</taxon>
        <taxon>Dorcoceras</taxon>
    </lineage>
</organism>
<dbReference type="InterPro" id="IPR011990">
    <property type="entry name" value="TPR-like_helical_dom_sf"/>
</dbReference>
<evidence type="ECO:0000256" key="3">
    <source>
        <dbReference type="PROSITE-ProRule" id="PRU00708"/>
    </source>
</evidence>
<proteinExistence type="inferred from homology"/>
<dbReference type="PANTHER" id="PTHR47926">
    <property type="entry name" value="PENTATRICOPEPTIDE REPEAT-CONTAINING PROTEIN"/>
    <property type="match status" value="1"/>
</dbReference>
<feature type="repeat" description="PPR" evidence="3">
    <location>
        <begin position="882"/>
        <end position="916"/>
    </location>
</feature>
<dbReference type="Pfam" id="PF20431">
    <property type="entry name" value="E_motif"/>
    <property type="match status" value="1"/>
</dbReference>
<dbReference type="GO" id="GO:0009451">
    <property type="term" value="P:RNA modification"/>
    <property type="evidence" value="ECO:0007669"/>
    <property type="project" value="InterPro"/>
</dbReference>
<dbReference type="Gene3D" id="1.25.40.10">
    <property type="entry name" value="Tetratricopeptide repeat domain"/>
    <property type="match status" value="6"/>
</dbReference>
<keyword evidence="5" id="KW-1185">Reference proteome</keyword>
<gene>
    <name evidence="4" type="ORF">F511_09192</name>
</gene>
<evidence type="ECO:0000313" key="5">
    <source>
        <dbReference type="Proteomes" id="UP000250235"/>
    </source>
</evidence>
<feature type="repeat" description="PPR" evidence="3">
    <location>
        <begin position="1119"/>
        <end position="1153"/>
    </location>
</feature>
<keyword evidence="1" id="KW-0677">Repeat</keyword>
<dbReference type="OrthoDB" id="1887476at2759"/>
<dbReference type="InterPro" id="IPR046960">
    <property type="entry name" value="PPR_At4g14850-like_plant"/>
</dbReference>
<comment type="similarity">
    <text evidence="2">Belongs to the PPR family. PCMP-E subfamily.</text>
</comment>
<feature type="repeat" description="PPR" evidence="3">
    <location>
        <begin position="983"/>
        <end position="1017"/>
    </location>
</feature>
<feature type="repeat" description="PPR" evidence="3">
    <location>
        <begin position="578"/>
        <end position="612"/>
    </location>
</feature>
<evidence type="ECO:0000313" key="4">
    <source>
        <dbReference type="EMBL" id="KZV51928.1"/>
    </source>
</evidence>
<evidence type="ECO:0000256" key="1">
    <source>
        <dbReference type="ARBA" id="ARBA00022737"/>
    </source>
</evidence>
<dbReference type="PROSITE" id="PS51375">
    <property type="entry name" value="PPR"/>
    <property type="match status" value="6"/>
</dbReference>
<dbReference type="FunFam" id="1.25.40.10:FF:000090">
    <property type="entry name" value="Pentatricopeptide repeat-containing protein, chloroplastic"/>
    <property type="match status" value="1"/>
</dbReference>
<accession>A0A2Z7CYY3</accession>
<sequence>MSFFVAEAEHLDANLDSRGLDLNITAGAAKCMDNDDATSCIREFRKHVASEKEEMKCKDGFSKAKAYNLDLNADEMSSSNNNDPFYPYKNYELLKQREDFESGSSVGPLEENDSTRQYKKIKQNDYVLASYGNMQMPFRVPKARGRKSKKDVHKRKLEIAKKEQIDRFAKAAAPSGLLHGLNPGIINHVRNSKQVHSIIEAVAKFARTESEEFGGQQDDRNKAGISTKVAEMSRSDLNQDEMFSGRKQIQDFRMRPKSMSLTSEVMRVGGGADMGKTRNFARPPAQSSVKNIDDAPFFKSTTSPSVESAKTISLSNEESANSTSVSSLSVKDTADEKQIFVADMTICMISAANVASQWLELLNQDITGRLAALSQSKQRVGDVIQTVLPHLLSREFKANDEKASYTTKESHICNKAAVEAHRERWFKHFEVMDKALSEEERHLESWLKEVKAMQFHCESGLFGSSQLMDPLGNDNSNGKTKTLVQQGLYLEALQLFSKEPSFPVNTSRFTFPSVLKACAYLSRVRYGESLHSKIIKIGLQYDPFITTSLIDMYVKCGWLSSAVNLFDIVSQCEVLAQDVVLWNSIIDGLLKNGIREVGLIHFRRMQVLNVKPDGYTLCILLGSCNHVLDIAYGKEIHAYVMRNAFVDDPFVVTAMIHLYSNFNMPMDAWYVFENLENKCNVAAWNAMINGFCENWYWIDGLKLYTLAKSESLKLGSTTFSSVLTACSQGDDIGSGYQIHCDVVKAGFENDPFVSTSLITFYSKCGFLKGAERVFCMVKDKEVEIWNSMISAYVTDGRANDALLIYNEMRSRMVETNSFTISNTLVACNMVGNSYLGRIIHGELIKKAMMESLTVQSALLTMYSKLGCPKDAHKVFSEMKEKDFVAWGSLMSGTCEDRKFLEVVDLYKAMESDGVKPDPKIIATVIIACTGVNDERLGFCFHGLSIKKGLNLNPFVGSSLVDFYSQLGLPDMAERVFSNVWPRNLVVWNSLMSCYYQNGLPDISISLLSQILQHGLFPDAVSITTVLPAVSSTAGLLKGKAIHGYYIRLQIPEDIQVDNALMGMYIKSGCLNYAQNMFNSMSKRNLVSWNSIIAGFGSHSECHKAIDFFHGMRNSGIEPDGITFLSLISSCNHCGFVEEGLKIFQSMKEHKIEIKMEHYVNMVDLLGRAGRLYDAYNLVKDMTMTPGRGVWLSLLSSCRVHRNVELGEFAARNLIEIDQSRGSNYVQLLNLYIDTGLQGKAAKLRALMREKGLTKIPGCSWIEVKNKVDVFYSGDSSAPSTVLIYETVDNLKNCMNRMDISIEAGDILLEPG</sequence>
<dbReference type="InterPro" id="IPR002885">
    <property type="entry name" value="PPR_rpt"/>
</dbReference>
<dbReference type="FunFam" id="1.25.40.10:FF:000196">
    <property type="entry name" value="Pentatricopeptide repeat-containing protein At4g14850"/>
    <property type="match status" value="1"/>
</dbReference>
<dbReference type="Proteomes" id="UP000250235">
    <property type="component" value="Unassembled WGS sequence"/>
</dbReference>
<feature type="repeat" description="PPR" evidence="3">
    <location>
        <begin position="1084"/>
        <end position="1118"/>
    </location>
</feature>
<dbReference type="GO" id="GO:0003723">
    <property type="term" value="F:RNA binding"/>
    <property type="evidence" value="ECO:0007669"/>
    <property type="project" value="InterPro"/>
</dbReference>
<name>A0A2Z7CYY3_9LAMI</name>
<dbReference type="PANTHER" id="PTHR47926:SF347">
    <property type="entry name" value="PENTATRICOPEPTIDE REPEAT-CONTAINING PROTEIN"/>
    <property type="match status" value="1"/>
</dbReference>
<dbReference type="EMBL" id="KQ991562">
    <property type="protein sequence ID" value="KZV51928.1"/>
    <property type="molecule type" value="Genomic_DNA"/>
</dbReference>
<feature type="repeat" description="PPR" evidence="3">
    <location>
        <begin position="781"/>
        <end position="815"/>
    </location>
</feature>
<dbReference type="Pfam" id="PF13041">
    <property type="entry name" value="PPR_2"/>
    <property type="match status" value="2"/>
</dbReference>
<protein>
    <submittedName>
        <fullName evidence="4">Pentatricopeptide repeat-containing protein-like</fullName>
    </submittedName>
</protein>
<evidence type="ECO:0000256" key="2">
    <source>
        <dbReference type="ARBA" id="ARBA00061659"/>
    </source>
</evidence>
<dbReference type="Pfam" id="PF01535">
    <property type="entry name" value="PPR"/>
    <property type="match status" value="6"/>
</dbReference>
<reference evidence="4 5" key="1">
    <citation type="journal article" date="2015" name="Proc. Natl. Acad. Sci. U.S.A.">
        <title>The resurrection genome of Boea hygrometrica: A blueprint for survival of dehydration.</title>
        <authorList>
            <person name="Xiao L."/>
            <person name="Yang G."/>
            <person name="Zhang L."/>
            <person name="Yang X."/>
            <person name="Zhao S."/>
            <person name="Ji Z."/>
            <person name="Zhou Q."/>
            <person name="Hu M."/>
            <person name="Wang Y."/>
            <person name="Chen M."/>
            <person name="Xu Y."/>
            <person name="Jin H."/>
            <person name="Xiao X."/>
            <person name="Hu G."/>
            <person name="Bao F."/>
            <person name="Hu Y."/>
            <person name="Wan P."/>
            <person name="Li L."/>
            <person name="Deng X."/>
            <person name="Kuang T."/>
            <person name="Xiang C."/>
            <person name="Zhu J.K."/>
            <person name="Oliver M.J."/>
            <person name="He Y."/>
        </authorList>
    </citation>
    <scope>NUCLEOTIDE SEQUENCE [LARGE SCALE GENOMIC DNA]</scope>
    <source>
        <strain evidence="5">cv. XS01</strain>
    </source>
</reference>
<dbReference type="NCBIfam" id="TIGR00756">
    <property type="entry name" value="PPR"/>
    <property type="match status" value="5"/>
</dbReference>
<dbReference type="InterPro" id="IPR046848">
    <property type="entry name" value="E_motif"/>
</dbReference>